<dbReference type="PANTHER" id="PTHR43674:SF2">
    <property type="entry name" value="BETA-UREIDOPROPIONASE"/>
    <property type="match status" value="1"/>
</dbReference>
<name>A0A1W1BTF9_9ZZZZ</name>
<keyword evidence="1 3" id="KW-0378">Hydrolase</keyword>
<dbReference type="GO" id="GO:0050126">
    <property type="term" value="F:N-carbamoylputrescine amidase activity"/>
    <property type="evidence" value="ECO:0007669"/>
    <property type="project" value="TreeGrafter"/>
</dbReference>
<dbReference type="AlphaFoldDB" id="A0A1W1BTF9"/>
<dbReference type="EMBL" id="FPHB01000038">
    <property type="protein sequence ID" value="SFV56870.1"/>
    <property type="molecule type" value="Genomic_DNA"/>
</dbReference>
<feature type="domain" description="CN hydrolase" evidence="2">
    <location>
        <begin position="1"/>
        <end position="243"/>
    </location>
</feature>
<evidence type="ECO:0000256" key="1">
    <source>
        <dbReference type="ARBA" id="ARBA00022801"/>
    </source>
</evidence>
<dbReference type="Gene3D" id="3.60.110.10">
    <property type="entry name" value="Carbon-nitrogen hydrolase"/>
    <property type="match status" value="1"/>
</dbReference>
<dbReference type="InterPro" id="IPR003010">
    <property type="entry name" value="C-N_Hydrolase"/>
</dbReference>
<organism evidence="3">
    <name type="scientific">hydrothermal vent metagenome</name>
    <dbReference type="NCBI Taxonomy" id="652676"/>
    <lineage>
        <taxon>unclassified sequences</taxon>
        <taxon>metagenomes</taxon>
        <taxon>ecological metagenomes</taxon>
    </lineage>
</organism>
<dbReference type="SUPFAM" id="SSF56317">
    <property type="entry name" value="Carbon-nitrogen hydrolase"/>
    <property type="match status" value="1"/>
</dbReference>
<sequence length="265" mass="30683">MLAAVLQLNSQGLSSTKLYNYIRIAHKKGVKLLLLGEYILNPFFKELEKLSLEMIEESTKLQSKVLKESARDYDMTIVAPLVMVKQGKPYKVTVKFSPKSTSYYYQQFLINYPHWNEERFFANPITQLKAPLTFKTAGVKFAILNAFEIHFDALWHFIDEKSVDCVLLPGAATFGSYERWEALIKARAFTHNCYVLRANRIGEYKSQKESWEFYGDSILASPNGEILNHLGNQEELMIVKIDHNEVKKSKKIWNFRDALAKRDLL</sequence>
<reference evidence="3" key="1">
    <citation type="submission" date="2016-10" db="EMBL/GenBank/DDBJ databases">
        <authorList>
            <person name="de Groot N.N."/>
        </authorList>
    </citation>
    <scope>NUCLEOTIDE SEQUENCE</scope>
</reference>
<dbReference type="Pfam" id="PF00795">
    <property type="entry name" value="CN_hydrolase"/>
    <property type="match status" value="1"/>
</dbReference>
<gene>
    <name evidence="3" type="ORF">MNB_SM-7-451</name>
</gene>
<dbReference type="GO" id="GO:0033388">
    <property type="term" value="P:putrescine biosynthetic process from arginine"/>
    <property type="evidence" value="ECO:0007669"/>
    <property type="project" value="TreeGrafter"/>
</dbReference>
<accession>A0A1W1BTF9</accession>
<dbReference type="CDD" id="cd07197">
    <property type="entry name" value="nitrilase"/>
    <property type="match status" value="1"/>
</dbReference>
<protein>
    <submittedName>
        <fullName evidence="3">Predicted amidohydrolase</fullName>
    </submittedName>
</protein>
<dbReference type="InterPro" id="IPR050345">
    <property type="entry name" value="Aliph_Amidase/BUP"/>
</dbReference>
<evidence type="ECO:0000313" key="3">
    <source>
        <dbReference type="EMBL" id="SFV56870.1"/>
    </source>
</evidence>
<proteinExistence type="predicted"/>
<dbReference type="PANTHER" id="PTHR43674">
    <property type="entry name" value="NITRILASE C965.09-RELATED"/>
    <property type="match status" value="1"/>
</dbReference>
<dbReference type="InterPro" id="IPR036526">
    <property type="entry name" value="C-N_Hydrolase_sf"/>
</dbReference>
<evidence type="ECO:0000259" key="2">
    <source>
        <dbReference type="PROSITE" id="PS50263"/>
    </source>
</evidence>
<dbReference type="PROSITE" id="PS50263">
    <property type="entry name" value="CN_HYDROLASE"/>
    <property type="match status" value="1"/>
</dbReference>